<dbReference type="SUPFAM" id="SSF53271">
    <property type="entry name" value="PRTase-like"/>
    <property type="match status" value="1"/>
</dbReference>
<reference evidence="1" key="2">
    <citation type="submission" date="2020-09" db="EMBL/GenBank/DDBJ databases">
        <authorList>
            <person name="Sun Q."/>
            <person name="Ohkuma M."/>
        </authorList>
    </citation>
    <scope>NUCLEOTIDE SEQUENCE</scope>
    <source>
        <strain evidence="1">JCM 4125</strain>
    </source>
</reference>
<dbReference type="AlphaFoldDB" id="A0A918LQI4"/>
<dbReference type="Proteomes" id="UP000646776">
    <property type="component" value="Unassembled WGS sequence"/>
</dbReference>
<dbReference type="Gene3D" id="3.40.50.2020">
    <property type="match status" value="1"/>
</dbReference>
<reference evidence="1" key="1">
    <citation type="journal article" date="2014" name="Int. J. Syst. Evol. Microbiol.">
        <title>Complete genome sequence of Corynebacterium casei LMG S-19264T (=DSM 44701T), isolated from a smear-ripened cheese.</title>
        <authorList>
            <consortium name="US DOE Joint Genome Institute (JGI-PGF)"/>
            <person name="Walter F."/>
            <person name="Albersmeier A."/>
            <person name="Kalinowski J."/>
            <person name="Ruckert C."/>
        </authorList>
    </citation>
    <scope>NUCLEOTIDE SEQUENCE</scope>
    <source>
        <strain evidence="1">JCM 4125</strain>
    </source>
</reference>
<dbReference type="InterPro" id="IPR029057">
    <property type="entry name" value="PRTase-like"/>
</dbReference>
<sequence length="150" mass="15145">MSDLLAAVGTAQTNIDRLAQPDQLRAAVEQVTKVAHAFGAQTVIAASPVAERLVSAVLLASDDLMGLIGGGSTGSKVLIIDVNLASGTSVAKAARTARHAGANHIRAAVLHQVTDVAAAAADCGVDELVVLNETHTTSWQAGGRTTDSGL</sequence>
<gene>
    <name evidence="1" type="ORF">GCM10010226_14280</name>
</gene>
<protein>
    <submittedName>
        <fullName evidence="1">Uncharacterized protein</fullName>
    </submittedName>
</protein>
<proteinExistence type="predicted"/>
<name>A0A918LQI4_9ACTN</name>
<dbReference type="CDD" id="cd06223">
    <property type="entry name" value="PRTases_typeI"/>
    <property type="match status" value="1"/>
</dbReference>
<evidence type="ECO:0000313" key="2">
    <source>
        <dbReference type="Proteomes" id="UP000646776"/>
    </source>
</evidence>
<evidence type="ECO:0000313" key="1">
    <source>
        <dbReference type="EMBL" id="GGT39284.1"/>
    </source>
</evidence>
<accession>A0A918LQI4</accession>
<keyword evidence="2" id="KW-1185">Reference proteome</keyword>
<dbReference type="InterPro" id="IPR000836">
    <property type="entry name" value="PRTase_dom"/>
</dbReference>
<dbReference type="EMBL" id="BMSA01000003">
    <property type="protein sequence ID" value="GGT39284.1"/>
    <property type="molecule type" value="Genomic_DNA"/>
</dbReference>
<comment type="caution">
    <text evidence="1">The sequence shown here is derived from an EMBL/GenBank/DDBJ whole genome shotgun (WGS) entry which is preliminary data.</text>
</comment>
<organism evidence="1 2">
    <name type="scientific">Streptomyces phaeofaciens</name>
    <dbReference type="NCBI Taxonomy" id="68254"/>
    <lineage>
        <taxon>Bacteria</taxon>
        <taxon>Bacillati</taxon>
        <taxon>Actinomycetota</taxon>
        <taxon>Actinomycetes</taxon>
        <taxon>Kitasatosporales</taxon>
        <taxon>Streptomycetaceae</taxon>
        <taxon>Streptomyces</taxon>
    </lineage>
</organism>